<keyword evidence="1" id="KW-0732">Signal</keyword>
<feature type="signal peptide" evidence="1">
    <location>
        <begin position="1"/>
        <end position="28"/>
    </location>
</feature>
<sequence length="227" mass="23752">MIFKSTFFSAAVAFGALLGFPATTGAKAATLAESPALDVKVLANVFFNPTGLWARAGQTFRIEASGVADISDQNGGYKIDPNGTILETPPVNSGAFDFFKRNARPFGADPVAGTEKLFSPFGVPGHLDGAPYGALVAGFSRNPDPSYFDDFPNGLDSRGFSFVGRTGTVRAPQGGGYLFLAVNDVNNPDDNSGSFSAHVSPVPEPASLTLLVIGLFTLVQLKRRGVV</sequence>
<proteinExistence type="predicted"/>
<reference evidence="2 3" key="1">
    <citation type="submission" date="2020-04" db="EMBL/GenBank/DDBJ databases">
        <title>Azohydromonas sp. isolated from soil.</title>
        <authorList>
            <person name="Dahal R.H."/>
        </authorList>
    </citation>
    <scope>NUCLEOTIDE SEQUENCE [LARGE SCALE GENOMIC DNA]</scope>
    <source>
        <strain evidence="2 3">G-1-1-14</strain>
    </source>
</reference>
<evidence type="ECO:0000313" key="2">
    <source>
        <dbReference type="EMBL" id="NML16884.1"/>
    </source>
</evidence>
<accession>A0A848FBJ2</accession>
<organism evidence="2 3">
    <name type="scientific">Azohydromonas caseinilytica</name>
    <dbReference type="NCBI Taxonomy" id="2728836"/>
    <lineage>
        <taxon>Bacteria</taxon>
        <taxon>Pseudomonadati</taxon>
        <taxon>Pseudomonadota</taxon>
        <taxon>Betaproteobacteria</taxon>
        <taxon>Burkholderiales</taxon>
        <taxon>Sphaerotilaceae</taxon>
        <taxon>Azohydromonas</taxon>
    </lineage>
</organism>
<dbReference type="Gene3D" id="2.60.120.430">
    <property type="entry name" value="Galactose-binding lectin"/>
    <property type="match status" value="1"/>
</dbReference>
<evidence type="ECO:0000256" key="1">
    <source>
        <dbReference type="SAM" id="SignalP"/>
    </source>
</evidence>
<evidence type="ECO:0008006" key="4">
    <source>
        <dbReference type="Google" id="ProtNLM"/>
    </source>
</evidence>
<dbReference type="AlphaFoldDB" id="A0A848FBJ2"/>
<protein>
    <recommendedName>
        <fullName evidence="4">PEP-CTERM protein-sorting domain-containing protein</fullName>
    </recommendedName>
</protein>
<dbReference type="RefSeq" id="WP_169161783.1">
    <property type="nucleotide sequence ID" value="NZ_JABBFW010000013.1"/>
</dbReference>
<dbReference type="Proteomes" id="UP000574067">
    <property type="component" value="Unassembled WGS sequence"/>
</dbReference>
<feature type="chain" id="PRO_5032724512" description="PEP-CTERM protein-sorting domain-containing protein" evidence="1">
    <location>
        <begin position="29"/>
        <end position="227"/>
    </location>
</feature>
<name>A0A848FBJ2_9BURK</name>
<keyword evidence="3" id="KW-1185">Reference proteome</keyword>
<gene>
    <name evidence="2" type="ORF">HHL10_18035</name>
</gene>
<comment type="caution">
    <text evidence="2">The sequence shown here is derived from an EMBL/GenBank/DDBJ whole genome shotgun (WGS) entry which is preliminary data.</text>
</comment>
<evidence type="ECO:0000313" key="3">
    <source>
        <dbReference type="Proteomes" id="UP000574067"/>
    </source>
</evidence>
<dbReference type="EMBL" id="JABBFW010000013">
    <property type="protein sequence ID" value="NML16884.1"/>
    <property type="molecule type" value="Genomic_DNA"/>
</dbReference>